<evidence type="ECO:0000313" key="3">
    <source>
        <dbReference type="Proteomes" id="UP000076404"/>
    </source>
</evidence>
<reference evidence="2 3" key="2">
    <citation type="journal article" date="2016" name="Environ. Microbiol. Rep.">
        <title>Metagenomic evidence for the presence of phototrophic Gemmatimonadetes bacteria in diverse environments.</title>
        <authorList>
            <person name="Zeng Y."/>
            <person name="Baumbach J."/>
            <person name="Barbosa E.G."/>
            <person name="Azevedo V."/>
            <person name="Zhang C."/>
            <person name="Koblizek M."/>
        </authorList>
    </citation>
    <scope>NUCLEOTIDE SEQUENCE [LARGE SCALE GENOMIC DNA]</scope>
    <source>
        <strain evidence="2 3">AP64</strain>
    </source>
</reference>
<name>A0A143BI71_9BACT</name>
<proteinExistence type="predicted"/>
<feature type="compositionally biased region" description="Basic and acidic residues" evidence="1">
    <location>
        <begin position="66"/>
        <end position="115"/>
    </location>
</feature>
<dbReference type="eggNOG" id="ENOG50314ZY">
    <property type="taxonomic scope" value="Bacteria"/>
</dbReference>
<dbReference type="Proteomes" id="UP000076404">
    <property type="component" value="Chromosome"/>
</dbReference>
<accession>A0A143BI71</accession>
<feature type="compositionally biased region" description="Basic and acidic residues" evidence="1">
    <location>
        <begin position="156"/>
        <end position="167"/>
    </location>
</feature>
<feature type="region of interest" description="Disordered" evidence="1">
    <location>
        <begin position="1"/>
        <end position="202"/>
    </location>
</feature>
<reference evidence="2 3" key="1">
    <citation type="journal article" date="2014" name="Proc. Natl. Acad. Sci. U.S.A.">
        <title>Functional type 2 photosynthetic reaction centers found in the rare bacterial phylum Gemmatimonadetes.</title>
        <authorList>
            <person name="Zeng Y."/>
            <person name="Feng F."/>
            <person name="Medova H."/>
            <person name="Dean J."/>
            <person name="Koblizek M."/>
        </authorList>
    </citation>
    <scope>NUCLEOTIDE SEQUENCE [LARGE SCALE GENOMIC DNA]</scope>
    <source>
        <strain evidence="2 3">AP64</strain>
    </source>
</reference>
<dbReference type="AlphaFoldDB" id="A0A143BI71"/>
<evidence type="ECO:0000256" key="1">
    <source>
        <dbReference type="SAM" id="MobiDB-lite"/>
    </source>
</evidence>
<protein>
    <submittedName>
        <fullName evidence="2">Uncharacterized protein</fullName>
    </submittedName>
</protein>
<organism evidence="2 3">
    <name type="scientific">Gemmatimonas phototrophica</name>
    <dbReference type="NCBI Taxonomy" id="1379270"/>
    <lineage>
        <taxon>Bacteria</taxon>
        <taxon>Pseudomonadati</taxon>
        <taxon>Gemmatimonadota</taxon>
        <taxon>Gemmatimonadia</taxon>
        <taxon>Gemmatimonadales</taxon>
        <taxon>Gemmatimonadaceae</taxon>
        <taxon>Gemmatimonas</taxon>
    </lineage>
</organism>
<gene>
    <name evidence="2" type="ORF">GEMMAAP_03195</name>
</gene>
<dbReference type="SUPFAM" id="SSF55961">
    <property type="entry name" value="Bet v1-like"/>
    <property type="match status" value="1"/>
</dbReference>
<dbReference type="KEGG" id="gph:GEMMAAP_03195"/>
<evidence type="ECO:0000313" key="2">
    <source>
        <dbReference type="EMBL" id="AMW04114.1"/>
    </source>
</evidence>
<dbReference type="EMBL" id="CP011454">
    <property type="protein sequence ID" value="AMW04114.1"/>
    <property type="molecule type" value="Genomic_DNA"/>
</dbReference>
<keyword evidence="3" id="KW-1185">Reference proteome</keyword>
<feature type="compositionally biased region" description="Polar residues" evidence="1">
    <location>
        <begin position="126"/>
        <end position="142"/>
    </location>
</feature>
<sequence>MGAADAAMKRPVKGKTSGRGGKPLRRGAKANAAQDAAEEPREVRAGTQAGYHAPTRAAHRKGLSKKLVEKEREEAPAREQREREQREYERRQREMREQERRDQELRDQPKREPAPRARGASIAPRGSSTQGARRNGPLSTSAAGKGAPHTKAPHARTPDARTPDARTPHTKTPNAKTPRPKAPSAAPVVRPPVPADVPSAPDSGLTVRVSRILNVPASAVFRAVNDPDKRRWAPTQLFRIVSVLAPRFIRLAFPDGTLVAMSVARQGNARCTVSLELTKLPVGTDERMVKATWDEALSGLQEQLDASWD</sequence>